<dbReference type="InterPro" id="IPR019700">
    <property type="entry name" value="Sigma-G_inhibitor_Gin"/>
</dbReference>
<dbReference type="PIR" id="H83654">
    <property type="entry name" value="H83654"/>
</dbReference>
<dbReference type="Pfam" id="PF10764">
    <property type="entry name" value="Gin"/>
    <property type="match status" value="1"/>
</dbReference>
<accession>Q9KGM1</accession>
<sequence length="66" mass="7664">MNEPKGTTVQERKRCVICEQPRPSGIQLFESFICEGCEQEIVKTEIEDTAYYHFVRCLKKIALPKT</sequence>
<dbReference type="EMBL" id="BA000004">
    <property type="protein sequence ID" value="BAB03759.1"/>
    <property type="molecule type" value="Genomic_DNA"/>
</dbReference>
<dbReference type="RefSeq" id="WP_010896224.1">
    <property type="nucleotide sequence ID" value="NC_002570.2"/>
</dbReference>
<dbReference type="STRING" id="272558.gene:10725862"/>
<evidence type="ECO:0000313" key="1">
    <source>
        <dbReference type="EMBL" id="BAB03759.1"/>
    </source>
</evidence>
<organism evidence="1 2">
    <name type="scientific">Halalkalibacterium halodurans (strain ATCC BAA-125 / DSM 18197 / FERM 7344 / JCM 9153 / C-125)</name>
    <name type="common">Bacillus halodurans</name>
    <dbReference type="NCBI Taxonomy" id="272558"/>
    <lineage>
        <taxon>Bacteria</taxon>
        <taxon>Bacillati</taxon>
        <taxon>Bacillota</taxon>
        <taxon>Bacilli</taxon>
        <taxon>Bacillales</taxon>
        <taxon>Bacillaceae</taxon>
        <taxon>Halalkalibacterium (ex Joshi et al. 2022)</taxon>
    </lineage>
</organism>
<dbReference type="HOGENOM" id="CLU_187385_2_1_9"/>
<name>Q9KGM1_HALH5</name>
<dbReference type="AlphaFoldDB" id="Q9KGM1"/>
<dbReference type="OrthoDB" id="2886653at2"/>
<gene>
    <name evidence="1" type="primary">csfB</name>
</gene>
<protein>
    <submittedName>
        <fullName evidence="1">Sigma-F transcribed protein</fullName>
    </submittedName>
</protein>
<dbReference type="KEGG" id="bha:BH0040"/>
<reference evidence="1 2" key="1">
    <citation type="journal article" date="2000" name="Nucleic Acids Res.">
        <title>Complete genome sequence of the alkaliphilic bacterium Bacillus halodurans and genomic sequence comparison with Bacillus subtilis.</title>
        <authorList>
            <person name="Takami H."/>
            <person name="Nakasone K."/>
            <person name="Takaki Y."/>
            <person name="Maeno G."/>
            <person name="Sasaki R."/>
            <person name="Masui N."/>
            <person name="Fuji F."/>
            <person name="Hirama C."/>
            <person name="Nakamura Y."/>
            <person name="Ogasawara N."/>
            <person name="Kuhara S."/>
            <person name="Horikoshi K."/>
        </authorList>
    </citation>
    <scope>NUCLEOTIDE SEQUENCE [LARGE SCALE GENOMIC DNA]</scope>
    <source>
        <strain evidence="2">ATCC BAA-125 / DSM 18197 / FERM 7344 / JCM 9153 / C-125</strain>
    </source>
</reference>
<dbReference type="Proteomes" id="UP000001258">
    <property type="component" value="Chromosome"/>
</dbReference>
<proteinExistence type="predicted"/>
<keyword evidence="2" id="KW-1185">Reference proteome</keyword>
<evidence type="ECO:0000313" key="2">
    <source>
        <dbReference type="Proteomes" id="UP000001258"/>
    </source>
</evidence>